<dbReference type="Pfam" id="PF01734">
    <property type="entry name" value="Patatin"/>
    <property type="match status" value="1"/>
</dbReference>
<feature type="short sequence motif" description="DGA/G" evidence="2">
    <location>
        <begin position="212"/>
        <end position="214"/>
    </location>
</feature>
<dbReference type="PROSITE" id="PS51635">
    <property type="entry name" value="PNPLA"/>
    <property type="match status" value="1"/>
</dbReference>
<evidence type="ECO:0000256" key="1">
    <source>
        <dbReference type="ARBA" id="ARBA00023098"/>
    </source>
</evidence>
<evidence type="ECO:0000259" key="3">
    <source>
        <dbReference type="PROSITE" id="PS51635"/>
    </source>
</evidence>
<feature type="active site" description="Proton acceptor" evidence="2">
    <location>
        <position position="212"/>
    </location>
</feature>
<dbReference type="RefSeq" id="WP_092606193.1">
    <property type="nucleotide sequence ID" value="NZ_FMYF01000002.1"/>
</dbReference>
<feature type="active site" description="Nucleophile" evidence="2">
    <location>
        <position position="49"/>
    </location>
</feature>
<dbReference type="CDD" id="cd07207">
    <property type="entry name" value="Pat_ExoU_VipD_like"/>
    <property type="match status" value="1"/>
</dbReference>
<evidence type="ECO:0000256" key="2">
    <source>
        <dbReference type="PROSITE-ProRule" id="PRU01161"/>
    </source>
</evidence>
<dbReference type="STRING" id="1577474.GA0111570_10281"/>
<dbReference type="OrthoDB" id="9770965at2"/>
<dbReference type="Proteomes" id="UP000199086">
    <property type="component" value="Unassembled WGS sequence"/>
</dbReference>
<dbReference type="PANTHER" id="PTHR46394">
    <property type="entry name" value="ANNEXIN"/>
    <property type="match status" value="1"/>
</dbReference>
<dbReference type="SUPFAM" id="SSF52151">
    <property type="entry name" value="FabD/lysophospholipase-like"/>
    <property type="match status" value="1"/>
</dbReference>
<dbReference type="Gene3D" id="3.40.1090.10">
    <property type="entry name" value="Cytosolic phospholipase A2 catalytic domain"/>
    <property type="match status" value="2"/>
</dbReference>
<feature type="short sequence motif" description="GXSXG" evidence="2">
    <location>
        <begin position="47"/>
        <end position="51"/>
    </location>
</feature>
<dbReference type="EMBL" id="FMYF01000002">
    <property type="protein sequence ID" value="SDB80295.1"/>
    <property type="molecule type" value="Genomic_DNA"/>
</dbReference>
<dbReference type="InterPro" id="IPR002641">
    <property type="entry name" value="PNPLA_dom"/>
</dbReference>
<sequence length="346" mass="38183">MADHGGSQLPARSTDLVLEGGGVKGIALVGALEVLEEHGYVFRRVAGSSAGAIAGALVAAGIPTSTMVEILRNTDYRKFMDGGRFSNILTGKAIDLWVHNGIYHGDYLKQWLDEQLRTYGGPGWKGTFADLPYEDPDPDKVVAESRRFRLMVTGSDLTNNRLRYFPWDFGDYGRDPGSQRIVDSVRVSMSIPFFYRPVKWTQDDGTVTWLVDGGMLSNYPISVFDAPMGVAPRWPTIGVKLSGKPQAGLGIKNTIKGPVGLARAMLRTMMGFYDGQHIDASDAIDRTIFVDTGKVRTTQFDLGPEDREMLYQNGRKAATQFLEGSADRPAWDFDAYVEKHRQVTTS</sequence>
<dbReference type="AlphaFoldDB" id="A0A1G6GEX6"/>
<organism evidence="4 5">
    <name type="scientific">Raineyella antarctica</name>
    <dbReference type="NCBI Taxonomy" id="1577474"/>
    <lineage>
        <taxon>Bacteria</taxon>
        <taxon>Bacillati</taxon>
        <taxon>Actinomycetota</taxon>
        <taxon>Actinomycetes</taxon>
        <taxon>Propionibacteriales</taxon>
        <taxon>Propionibacteriaceae</taxon>
        <taxon>Raineyella</taxon>
    </lineage>
</organism>
<keyword evidence="2" id="KW-0442">Lipid degradation</keyword>
<dbReference type="GO" id="GO:0016042">
    <property type="term" value="P:lipid catabolic process"/>
    <property type="evidence" value="ECO:0007669"/>
    <property type="project" value="UniProtKB-UniRule"/>
</dbReference>
<protein>
    <submittedName>
        <fullName evidence="4">NTE family protein</fullName>
    </submittedName>
</protein>
<dbReference type="GO" id="GO:0016787">
    <property type="term" value="F:hydrolase activity"/>
    <property type="evidence" value="ECO:0007669"/>
    <property type="project" value="UniProtKB-UniRule"/>
</dbReference>
<dbReference type="InterPro" id="IPR016035">
    <property type="entry name" value="Acyl_Trfase/lysoPLipase"/>
</dbReference>
<feature type="short sequence motif" description="GXGXXG" evidence="2">
    <location>
        <begin position="20"/>
        <end position="25"/>
    </location>
</feature>
<keyword evidence="5" id="KW-1185">Reference proteome</keyword>
<keyword evidence="1 2" id="KW-0443">Lipid metabolism</keyword>
<gene>
    <name evidence="4" type="ORF">GA0111570_10281</name>
</gene>
<keyword evidence="2" id="KW-0378">Hydrolase</keyword>
<evidence type="ECO:0000313" key="4">
    <source>
        <dbReference type="EMBL" id="SDB80295.1"/>
    </source>
</evidence>
<feature type="domain" description="PNPLA" evidence="3">
    <location>
        <begin position="16"/>
        <end position="225"/>
    </location>
</feature>
<proteinExistence type="predicted"/>
<dbReference type="InterPro" id="IPR052580">
    <property type="entry name" value="Lipid_Hydrolase"/>
</dbReference>
<reference evidence="4 5" key="1">
    <citation type="submission" date="2016-06" db="EMBL/GenBank/DDBJ databases">
        <authorList>
            <person name="Olsen C.W."/>
            <person name="Carey S."/>
            <person name="Hinshaw L."/>
            <person name="Karasin A.I."/>
        </authorList>
    </citation>
    <scope>NUCLEOTIDE SEQUENCE [LARGE SCALE GENOMIC DNA]</scope>
    <source>
        <strain evidence="4 5">LZ-22</strain>
    </source>
</reference>
<dbReference type="PANTHER" id="PTHR46394:SF1">
    <property type="entry name" value="PNPLA DOMAIN-CONTAINING PROTEIN"/>
    <property type="match status" value="1"/>
</dbReference>
<accession>A0A1G6GEX6</accession>
<name>A0A1G6GEX6_9ACTN</name>
<evidence type="ECO:0000313" key="5">
    <source>
        <dbReference type="Proteomes" id="UP000199086"/>
    </source>
</evidence>